<dbReference type="Proteomes" id="UP000823399">
    <property type="component" value="Unassembled WGS sequence"/>
</dbReference>
<evidence type="ECO:0000313" key="3">
    <source>
        <dbReference type="Proteomes" id="UP000823399"/>
    </source>
</evidence>
<proteinExistence type="predicted"/>
<name>A0A9P7JR58_9AGAM</name>
<comment type="caution">
    <text evidence="2">The sequence shown here is derived from an EMBL/GenBank/DDBJ whole genome shotgun (WGS) entry which is preliminary data.</text>
</comment>
<feature type="region of interest" description="Disordered" evidence="1">
    <location>
        <begin position="304"/>
        <end position="371"/>
    </location>
</feature>
<protein>
    <submittedName>
        <fullName evidence="2">Uncharacterized protein</fullName>
    </submittedName>
</protein>
<dbReference type="AlphaFoldDB" id="A0A9P7JR58"/>
<dbReference type="OrthoDB" id="2665103at2759"/>
<organism evidence="2 3">
    <name type="scientific">Suillus discolor</name>
    <dbReference type="NCBI Taxonomy" id="1912936"/>
    <lineage>
        <taxon>Eukaryota</taxon>
        <taxon>Fungi</taxon>
        <taxon>Dikarya</taxon>
        <taxon>Basidiomycota</taxon>
        <taxon>Agaricomycotina</taxon>
        <taxon>Agaricomycetes</taxon>
        <taxon>Agaricomycetidae</taxon>
        <taxon>Boletales</taxon>
        <taxon>Suillineae</taxon>
        <taxon>Suillaceae</taxon>
        <taxon>Suillus</taxon>
    </lineage>
</organism>
<feature type="compositionally biased region" description="Polar residues" evidence="1">
    <location>
        <begin position="335"/>
        <end position="350"/>
    </location>
</feature>
<dbReference type="RefSeq" id="XP_041289483.1">
    <property type="nucleotide sequence ID" value="XM_041433987.1"/>
</dbReference>
<accession>A0A9P7JR58</accession>
<evidence type="ECO:0000313" key="2">
    <source>
        <dbReference type="EMBL" id="KAG2100378.1"/>
    </source>
</evidence>
<gene>
    <name evidence="2" type="ORF">F5147DRAFT_655512</name>
</gene>
<dbReference type="GeneID" id="64696246"/>
<dbReference type="EMBL" id="JABBWM010000054">
    <property type="protein sequence ID" value="KAG2100378.1"/>
    <property type="molecule type" value="Genomic_DNA"/>
</dbReference>
<reference evidence="2" key="1">
    <citation type="journal article" date="2020" name="New Phytol.">
        <title>Comparative genomics reveals dynamic genome evolution in host specialist ectomycorrhizal fungi.</title>
        <authorList>
            <person name="Lofgren L.A."/>
            <person name="Nguyen N.H."/>
            <person name="Vilgalys R."/>
            <person name="Ruytinx J."/>
            <person name="Liao H.L."/>
            <person name="Branco S."/>
            <person name="Kuo A."/>
            <person name="LaButti K."/>
            <person name="Lipzen A."/>
            <person name="Andreopoulos W."/>
            <person name="Pangilinan J."/>
            <person name="Riley R."/>
            <person name="Hundley H."/>
            <person name="Na H."/>
            <person name="Barry K."/>
            <person name="Grigoriev I.V."/>
            <person name="Stajich J.E."/>
            <person name="Kennedy P.G."/>
        </authorList>
    </citation>
    <scope>NUCLEOTIDE SEQUENCE</scope>
    <source>
        <strain evidence="2">FC423</strain>
    </source>
</reference>
<feature type="compositionally biased region" description="Low complexity" evidence="1">
    <location>
        <begin position="321"/>
        <end position="334"/>
    </location>
</feature>
<evidence type="ECO:0000256" key="1">
    <source>
        <dbReference type="SAM" id="MobiDB-lite"/>
    </source>
</evidence>
<keyword evidence="3" id="KW-1185">Reference proteome</keyword>
<sequence>MNSDLCTSPLSTRLEKTLGTSAKETDSIFFDPSKSPNPLMCCTTAVHTQQNDEEAVSISRISSSNRGYKAKLAARETARQRLVVTAWEIEETERFTAFLDALHTENEERLGFADKELQSFRKIFSERDCMEVDDDRDYLQAIYEDECEILRVTSAQAEQISKILGSRTKDAFLQSGPVDSRSRFPSLEIHDDDDIVLDSSLDLDSEEECLGAPVGAGEAPDDVTTSTTICMPFQSRSGLNPSHVPADTQMRLSDEQPHEPMANTFNPHEGFSSSTRYNNYNSFSAHAASGYALSFHPAHTFDTHAGPSSAHVASSSTRPQADASLSAPAESSSAHTNPLSSAHTHPSSSADMDHTFPNPDYNIYNNTVPSTDPAYQSLPNPNHDIPPYGPSAFNYESYGSFEGSYSPRRLEHLSNFDNMQAPNPHHVQIPQLFDHDEEEPSEPRDALLPVTTGEIPHSQVIHDPHDRPTDDNADVTATMQATPSATPSHAGASGDNHHFQVTGPIRNQIFKCSKELVMGIALTKDAMASSTADKKCIIKSIIRKATPKIPGLQGIPRWENQTKDLATIWRAVIVMHTAVTTLTREGVIMAYGLFPPQGSPISPKTFHMDRDGTLTIHSKFKNHFILHLVMRMVWNMCFQLNILLVSPHRQLHFAMGLAGAIMKRVLAEQAHLILTAPKSSPDTDAFTFEMICSGMDDLTDEEKVDLDGWKDHMVICGTSQQRKNELSDFDLDSNSDIA</sequence>